<dbReference type="Proteomes" id="UP000299102">
    <property type="component" value="Unassembled WGS sequence"/>
</dbReference>
<protein>
    <submittedName>
        <fullName evidence="1">Uncharacterized protein</fullName>
    </submittedName>
</protein>
<organism evidence="1 2">
    <name type="scientific">Eumeta variegata</name>
    <name type="common">Bagworm moth</name>
    <name type="synonym">Eumeta japonica</name>
    <dbReference type="NCBI Taxonomy" id="151549"/>
    <lineage>
        <taxon>Eukaryota</taxon>
        <taxon>Metazoa</taxon>
        <taxon>Ecdysozoa</taxon>
        <taxon>Arthropoda</taxon>
        <taxon>Hexapoda</taxon>
        <taxon>Insecta</taxon>
        <taxon>Pterygota</taxon>
        <taxon>Neoptera</taxon>
        <taxon>Endopterygota</taxon>
        <taxon>Lepidoptera</taxon>
        <taxon>Glossata</taxon>
        <taxon>Ditrysia</taxon>
        <taxon>Tineoidea</taxon>
        <taxon>Psychidae</taxon>
        <taxon>Oiketicinae</taxon>
        <taxon>Eumeta</taxon>
    </lineage>
</organism>
<comment type="caution">
    <text evidence="1">The sequence shown here is derived from an EMBL/GenBank/DDBJ whole genome shotgun (WGS) entry which is preliminary data.</text>
</comment>
<evidence type="ECO:0000313" key="1">
    <source>
        <dbReference type="EMBL" id="GBP40485.1"/>
    </source>
</evidence>
<sequence>MKSVYGGVYNLTYQLKTATLCIFCYSHQKEDGHRYPRTLVPQRSHQRVTGLLRGNGISNGGGIAIMEGGKGEVYVVDHRNIIQCLPLRRLIVVYPFLNLIIRADSGPFLLRPVPGEGVHQEWLSFLEVSQSLVSFAARF</sequence>
<evidence type="ECO:0000313" key="2">
    <source>
        <dbReference type="Proteomes" id="UP000299102"/>
    </source>
</evidence>
<keyword evidence="2" id="KW-1185">Reference proteome</keyword>
<accession>A0A4C1VRQ0</accession>
<name>A0A4C1VRQ0_EUMVA</name>
<dbReference type="AlphaFoldDB" id="A0A4C1VRQ0"/>
<gene>
    <name evidence="1" type="ORF">EVAR_30543_1</name>
</gene>
<dbReference type="EMBL" id="BGZK01000382">
    <property type="protein sequence ID" value="GBP40485.1"/>
    <property type="molecule type" value="Genomic_DNA"/>
</dbReference>
<reference evidence="1 2" key="1">
    <citation type="journal article" date="2019" name="Commun. Biol.">
        <title>The bagworm genome reveals a unique fibroin gene that provides high tensile strength.</title>
        <authorList>
            <person name="Kono N."/>
            <person name="Nakamura H."/>
            <person name="Ohtoshi R."/>
            <person name="Tomita M."/>
            <person name="Numata K."/>
            <person name="Arakawa K."/>
        </authorList>
    </citation>
    <scope>NUCLEOTIDE SEQUENCE [LARGE SCALE GENOMIC DNA]</scope>
</reference>
<proteinExistence type="predicted"/>